<feature type="compositionally biased region" description="Pro residues" evidence="1">
    <location>
        <begin position="50"/>
        <end position="65"/>
    </location>
</feature>
<dbReference type="GO" id="GO:0034237">
    <property type="term" value="F:protein kinase A regulatory subunit binding"/>
    <property type="evidence" value="ECO:0007669"/>
    <property type="project" value="TreeGrafter"/>
</dbReference>
<comment type="caution">
    <text evidence="2">The sequence shown here is derived from an EMBL/GenBank/DDBJ whole genome shotgun (WGS) entry which is preliminary data.</text>
</comment>
<evidence type="ECO:0000313" key="2">
    <source>
        <dbReference type="EMBL" id="CAB3404350.1"/>
    </source>
</evidence>
<dbReference type="PANTHER" id="PTHR23276:SF2">
    <property type="entry name" value="PROTEIN PRRC1"/>
    <property type="match status" value="1"/>
</dbReference>
<sequence length="399" mass="43778">MADEEMTNAPAETSSKPFKFVPPRPPVLQPHVAALLKNPPTAPFVPPIGNPFAPKPVSPIPPKPPVIDSSPNVPKNDEKSIETPKNVNKSEMKPFEKPTSLKTDTLAPATTTDIPITPIVEEKQITSPAVVEISKQVEKVKAPTKDNAKQGVFNDRVDMSGGLMSWLTKTVAESKLLNDVAEKAKAGMETVMTTLDPGMKPFLAEHGVIELSIFHNDADVVSAANEGFSKVGALVIARGIPSNYEEEFKPLVFGAEKASEICKKKLELVKNAKKSTEDSALIVLQPFLIQIANKYFSTTKLFLRNSKFECEAMGQFLEVSDTIVDYLKRNKPEYYAEDEFALTVSDAAMKIYNTSYESWNSTKIPPYSSSDLLINAFASIAQQLVAHLQKSINNLCMDH</sequence>
<organism evidence="2 3">
    <name type="scientific">Caenorhabditis bovis</name>
    <dbReference type="NCBI Taxonomy" id="2654633"/>
    <lineage>
        <taxon>Eukaryota</taxon>
        <taxon>Metazoa</taxon>
        <taxon>Ecdysozoa</taxon>
        <taxon>Nematoda</taxon>
        <taxon>Chromadorea</taxon>
        <taxon>Rhabditida</taxon>
        <taxon>Rhabditina</taxon>
        <taxon>Rhabditomorpha</taxon>
        <taxon>Rhabditoidea</taxon>
        <taxon>Rhabditidae</taxon>
        <taxon>Peloderinae</taxon>
        <taxon>Caenorhabditis</taxon>
    </lineage>
</organism>
<dbReference type="GO" id="GO:0005737">
    <property type="term" value="C:cytoplasm"/>
    <property type="evidence" value="ECO:0007669"/>
    <property type="project" value="TreeGrafter"/>
</dbReference>
<keyword evidence="3" id="KW-1185">Reference proteome</keyword>
<feature type="compositionally biased region" description="Basic and acidic residues" evidence="1">
    <location>
        <begin position="75"/>
        <end position="96"/>
    </location>
</feature>
<feature type="region of interest" description="Disordered" evidence="1">
    <location>
        <begin position="50"/>
        <end position="108"/>
    </location>
</feature>
<evidence type="ECO:0000256" key="1">
    <source>
        <dbReference type="SAM" id="MobiDB-lite"/>
    </source>
</evidence>
<protein>
    <submittedName>
        <fullName evidence="2">Uncharacterized protein</fullName>
    </submittedName>
</protein>
<dbReference type="EMBL" id="CADEPM010000004">
    <property type="protein sequence ID" value="CAB3404350.1"/>
    <property type="molecule type" value="Genomic_DNA"/>
</dbReference>
<reference evidence="2 3" key="1">
    <citation type="submission" date="2020-04" db="EMBL/GenBank/DDBJ databases">
        <authorList>
            <person name="Laetsch R D."/>
            <person name="Stevens L."/>
            <person name="Kumar S."/>
            <person name="Blaxter L. M."/>
        </authorList>
    </citation>
    <scope>NUCLEOTIDE SEQUENCE [LARGE SCALE GENOMIC DNA]</scope>
</reference>
<name>A0A8S1EXS7_9PELO</name>
<dbReference type="Proteomes" id="UP000494206">
    <property type="component" value="Unassembled WGS sequence"/>
</dbReference>
<proteinExistence type="predicted"/>
<evidence type="ECO:0000313" key="3">
    <source>
        <dbReference type="Proteomes" id="UP000494206"/>
    </source>
</evidence>
<dbReference type="OrthoDB" id="4968544at2759"/>
<gene>
    <name evidence="2" type="ORF">CBOVIS_LOCUS6699</name>
</gene>
<dbReference type="PANTHER" id="PTHR23276">
    <property type="entry name" value="PROTEIN PRRC1"/>
    <property type="match status" value="1"/>
</dbReference>
<feature type="region of interest" description="Disordered" evidence="1">
    <location>
        <begin position="1"/>
        <end position="23"/>
    </location>
</feature>
<accession>A0A8S1EXS7</accession>
<dbReference type="AlphaFoldDB" id="A0A8S1EXS7"/>
<dbReference type="InterPro" id="IPR026534">
    <property type="entry name" value="PRRC1"/>
</dbReference>